<dbReference type="PANTHER" id="PTHR11440">
    <property type="entry name" value="LECITHIN-CHOLESTEROL ACYLTRANSFERASE-RELATED"/>
    <property type="match status" value="1"/>
</dbReference>
<keyword evidence="4" id="KW-1185">Reference proteome</keyword>
<protein>
    <submittedName>
        <fullName evidence="3">LAMI_0F02564g1_1</fullName>
    </submittedName>
</protein>
<comment type="similarity">
    <text evidence="1">Belongs to the putative lipase ROG1 family.</text>
</comment>
<accession>A0A1G4JWM0</accession>
<name>A0A1G4JWM0_9SACH</name>
<dbReference type="Pfam" id="PF05057">
    <property type="entry name" value="DUF676"/>
    <property type="match status" value="1"/>
</dbReference>
<evidence type="ECO:0000313" key="3">
    <source>
        <dbReference type="EMBL" id="SCU95466.1"/>
    </source>
</evidence>
<dbReference type="AlphaFoldDB" id="A0A1G4JWM0"/>
<organism evidence="3 4">
    <name type="scientific">Lachancea mirantina</name>
    <dbReference type="NCBI Taxonomy" id="1230905"/>
    <lineage>
        <taxon>Eukaryota</taxon>
        <taxon>Fungi</taxon>
        <taxon>Dikarya</taxon>
        <taxon>Ascomycota</taxon>
        <taxon>Saccharomycotina</taxon>
        <taxon>Saccharomycetes</taxon>
        <taxon>Saccharomycetales</taxon>
        <taxon>Saccharomycetaceae</taxon>
        <taxon>Lachancea</taxon>
    </lineage>
</organism>
<evidence type="ECO:0000313" key="4">
    <source>
        <dbReference type="Proteomes" id="UP000191024"/>
    </source>
</evidence>
<evidence type="ECO:0000259" key="2">
    <source>
        <dbReference type="Pfam" id="PF05057"/>
    </source>
</evidence>
<dbReference type="OrthoDB" id="5592486at2759"/>
<sequence>MTEGKLGERARKSVHRWLDRIWPGILNDENPSSFRTITERRPDELVNSFVNMYDKVVTAHDEKALFIKYIPRYKHYRAPKNPIVLCHGLSGFDKLILVPSVAQLVKVLNIHNVLNNEESYMNEDADLVTTKGMIEIEYWIGVKDALEKNGCKVITAKVPGFGSIETRAGILDACIERETDKLRQNFKPEEIYNRSKVKCKESENEPIKVNLIAHSMGGLDCRYLISNIPNTNYKVVSLTTVCTPHRGSEMGDFVVNLADSLEKSLPVENSLRKLAPAIYQLTTSYMEDFNAKTPNDPSIAYFSYGACFHPKWFNVFYPSWRIISDLSNGQPNDGLVTVQSSKWGEYLGTLTNTDHLDIINWKNKLQLELSSKIPESYGFLKDQVRPSIDILSFYMGVANGLAERGF</sequence>
<reference evidence="4" key="1">
    <citation type="submission" date="2016-03" db="EMBL/GenBank/DDBJ databases">
        <authorList>
            <person name="Devillers H."/>
        </authorList>
    </citation>
    <scope>NUCLEOTIDE SEQUENCE [LARGE SCALE GENOMIC DNA]</scope>
</reference>
<dbReference type="Proteomes" id="UP000191024">
    <property type="component" value="Chromosome F"/>
</dbReference>
<dbReference type="SUPFAM" id="SSF53474">
    <property type="entry name" value="alpha/beta-Hydrolases"/>
    <property type="match status" value="1"/>
</dbReference>
<proteinExistence type="inferred from homology"/>
<dbReference type="InterPro" id="IPR029058">
    <property type="entry name" value="AB_hydrolase_fold"/>
</dbReference>
<dbReference type="Gene3D" id="3.40.50.1820">
    <property type="entry name" value="alpha/beta hydrolase"/>
    <property type="match status" value="1"/>
</dbReference>
<evidence type="ECO:0000256" key="1">
    <source>
        <dbReference type="ARBA" id="ARBA00007920"/>
    </source>
</evidence>
<feature type="domain" description="DUF676" evidence="2">
    <location>
        <begin position="200"/>
        <end position="257"/>
    </location>
</feature>
<dbReference type="STRING" id="1230905.A0A1G4JWM0"/>
<dbReference type="EMBL" id="LT598467">
    <property type="protein sequence ID" value="SCU95466.1"/>
    <property type="molecule type" value="Genomic_DNA"/>
</dbReference>
<gene>
    <name evidence="3" type="ORF">LAMI_0F02564G</name>
</gene>
<dbReference type="InterPro" id="IPR007751">
    <property type="entry name" value="DUF676_lipase-like"/>
</dbReference>